<evidence type="ECO:0000313" key="1">
    <source>
        <dbReference type="EMBL" id="CAI9717345.1"/>
    </source>
</evidence>
<sequence>MRKEVFNAMESKSDCGHTLEKSNCFKKYTQRTFVSIEFFDLDNGGGGGGGGCGGSGSGSDIIREQLFVIRCVYSELINIPPNPIW</sequence>
<gene>
    <name evidence="1" type="ORF">OCTVUL_1B029221</name>
</gene>
<reference evidence="1" key="1">
    <citation type="submission" date="2023-08" db="EMBL/GenBank/DDBJ databases">
        <authorList>
            <person name="Alioto T."/>
            <person name="Alioto T."/>
            <person name="Gomez Garrido J."/>
        </authorList>
    </citation>
    <scope>NUCLEOTIDE SEQUENCE</scope>
</reference>
<dbReference type="EMBL" id="OX597815">
    <property type="protein sequence ID" value="CAI9717345.1"/>
    <property type="molecule type" value="Genomic_DNA"/>
</dbReference>
<name>A0AA36AJH4_OCTVU</name>
<accession>A0AA36AJH4</accession>
<evidence type="ECO:0000313" key="2">
    <source>
        <dbReference type="Proteomes" id="UP001162480"/>
    </source>
</evidence>
<proteinExistence type="predicted"/>
<protein>
    <submittedName>
        <fullName evidence="1">Uncharacterized protein</fullName>
    </submittedName>
</protein>
<keyword evidence="2" id="KW-1185">Reference proteome</keyword>
<dbReference type="AlphaFoldDB" id="A0AA36AJH4"/>
<dbReference type="Proteomes" id="UP001162480">
    <property type="component" value="Chromosome 2"/>
</dbReference>
<organism evidence="1 2">
    <name type="scientific">Octopus vulgaris</name>
    <name type="common">Common octopus</name>
    <dbReference type="NCBI Taxonomy" id="6645"/>
    <lineage>
        <taxon>Eukaryota</taxon>
        <taxon>Metazoa</taxon>
        <taxon>Spiralia</taxon>
        <taxon>Lophotrochozoa</taxon>
        <taxon>Mollusca</taxon>
        <taxon>Cephalopoda</taxon>
        <taxon>Coleoidea</taxon>
        <taxon>Octopodiformes</taxon>
        <taxon>Octopoda</taxon>
        <taxon>Incirrata</taxon>
        <taxon>Octopodidae</taxon>
        <taxon>Octopus</taxon>
    </lineage>
</organism>